<dbReference type="EnsemblFungi" id="MAPG_09148T0">
    <property type="protein sequence ID" value="MAPG_09148T0"/>
    <property type="gene ID" value="MAPG_09148"/>
</dbReference>
<reference evidence="2" key="2">
    <citation type="submission" date="2010-05" db="EMBL/GenBank/DDBJ databases">
        <title>The Genome Sequence of Magnaporthe poae strain ATCC 64411.</title>
        <authorList>
            <consortium name="The Broad Institute Genome Sequencing Platform"/>
            <consortium name="Broad Institute Genome Sequencing Center for Infectious Disease"/>
            <person name="Ma L.-J."/>
            <person name="Dead R."/>
            <person name="Young S."/>
            <person name="Zeng Q."/>
            <person name="Koehrsen M."/>
            <person name="Alvarado L."/>
            <person name="Berlin A."/>
            <person name="Chapman S.B."/>
            <person name="Chen Z."/>
            <person name="Freedman E."/>
            <person name="Gellesch M."/>
            <person name="Goldberg J."/>
            <person name="Griggs A."/>
            <person name="Gujja S."/>
            <person name="Heilman E.R."/>
            <person name="Heiman D."/>
            <person name="Hepburn T."/>
            <person name="Howarth C."/>
            <person name="Jen D."/>
            <person name="Larson L."/>
            <person name="Mehta T."/>
            <person name="Neiman D."/>
            <person name="Pearson M."/>
            <person name="Roberts A."/>
            <person name="Saif S."/>
            <person name="Shea T."/>
            <person name="Shenoy N."/>
            <person name="Sisk P."/>
            <person name="Stolte C."/>
            <person name="Sykes S."/>
            <person name="Walk T."/>
            <person name="White J."/>
            <person name="Yandava C."/>
            <person name="Haas B."/>
            <person name="Nusbaum C."/>
            <person name="Birren B."/>
        </authorList>
    </citation>
    <scope>NUCLEOTIDE SEQUENCE</scope>
    <source>
        <strain evidence="2">ATCC 64411</strain>
    </source>
</reference>
<reference evidence="2" key="3">
    <citation type="submission" date="2011-03" db="EMBL/GenBank/DDBJ databases">
        <title>Annotation of Magnaporthe poae ATCC 64411.</title>
        <authorList>
            <person name="Ma L.-J."/>
            <person name="Dead R."/>
            <person name="Young S.K."/>
            <person name="Zeng Q."/>
            <person name="Gargeya S."/>
            <person name="Fitzgerald M."/>
            <person name="Haas B."/>
            <person name="Abouelleil A."/>
            <person name="Alvarado L."/>
            <person name="Arachchi H.M."/>
            <person name="Berlin A."/>
            <person name="Brown A."/>
            <person name="Chapman S.B."/>
            <person name="Chen Z."/>
            <person name="Dunbar C."/>
            <person name="Freedman E."/>
            <person name="Gearin G."/>
            <person name="Gellesch M."/>
            <person name="Goldberg J."/>
            <person name="Griggs A."/>
            <person name="Gujja S."/>
            <person name="Heiman D."/>
            <person name="Howarth C."/>
            <person name="Larson L."/>
            <person name="Lui A."/>
            <person name="MacDonald P.J.P."/>
            <person name="Mehta T."/>
            <person name="Montmayeur A."/>
            <person name="Murphy C."/>
            <person name="Neiman D."/>
            <person name="Pearson M."/>
            <person name="Priest M."/>
            <person name="Roberts A."/>
            <person name="Saif S."/>
            <person name="Shea T."/>
            <person name="Shenoy N."/>
            <person name="Sisk P."/>
            <person name="Stolte C."/>
            <person name="Sykes S."/>
            <person name="Yandava C."/>
            <person name="Wortman J."/>
            <person name="Nusbaum C."/>
            <person name="Birren B."/>
        </authorList>
    </citation>
    <scope>NUCLEOTIDE SEQUENCE</scope>
    <source>
        <strain evidence="2">ATCC 64411</strain>
    </source>
</reference>
<dbReference type="OrthoDB" id="10441223at2759"/>
<reference evidence="3" key="4">
    <citation type="journal article" date="2015" name="G3 (Bethesda)">
        <title>Genome sequences of three phytopathogenic species of the Magnaporthaceae family of fungi.</title>
        <authorList>
            <person name="Okagaki L.H."/>
            <person name="Nunes C.C."/>
            <person name="Sailsbery J."/>
            <person name="Clay B."/>
            <person name="Brown D."/>
            <person name="John T."/>
            <person name="Oh Y."/>
            <person name="Young N."/>
            <person name="Fitzgerald M."/>
            <person name="Haas B.J."/>
            <person name="Zeng Q."/>
            <person name="Young S."/>
            <person name="Adiconis X."/>
            <person name="Fan L."/>
            <person name="Levin J.Z."/>
            <person name="Mitchell T.K."/>
            <person name="Okubara P.A."/>
            <person name="Farman M.L."/>
            <person name="Kohn L.M."/>
            <person name="Birren B."/>
            <person name="Ma L.-J."/>
            <person name="Dean R.A."/>
        </authorList>
    </citation>
    <scope>NUCLEOTIDE SEQUENCE</scope>
    <source>
        <strain evidence="3">ATCC 64411 / 73-15</strain>
    </source>
</reference>
<sequence>MNALRLSTGPRRILAEIPRAAYTSQRRALHADAPFLFSLPSDPEASMARTAAAHHKPQHATPAAHDSASSSAQQRAQTTSQMPQRPGAHPDAPYILSVPPEFDHVPSSGGAARGGEQMRA</sequence>
<proteinExistence type="predicted"/>
<organism evidence="3 4">
    <name type="scientific">Magnaporthiopsis poae (strain ATCC 64411 / 73-15)</name>
    <name type="common">Kentucky bluegrass fungus</name>
    <name type="synonym">Magnaporthe poae</name>
    <dbReference type="NCBI Taxonomy" id="644358"/>
    <lineage>
        <taxon>Eukaryota</taxon>
        <taxon>Fungi</taxon>
        <taxon>Dikarya</taxon>
        <taxon>Ascomycota</taxon>
        <taxon>Pezizomycotina</taxon>
        <taxon>Sordariomycetes</taxon>
        <taxon>Sordariomycetidae</taxon>
        <taxon>Magnaporthales</taxon>
        <taxon>Magnaporthaceae</taxon>
        <taxon>Magnaporthiopsis</taxon>
    </lineage>
</organism>
<name>A0A0C4E969_MAGP6</name>
<reference evidence="3" key="5">
    <citation type="submission" date="2015-06" db="UniProtKB">
        <authorList>
            <consortium name="EnsemblFungi"/>
        </authorList>
    </citation>
    <scope>IDENTIFICATION</scope>
    <source>
        <strain evidence="3">ATCC 64411</strain>
    </source>
</reference>
<dbReference type="EMBL" id="GL876974">
    <property type="protein sequence ID" value="KLU90184.1"/>
    <property type="molecule type" value="Genomic_DNA"/>
</dbReference>
<protein>
    <submittedName>
        <fullName evidence="2 3">Uncharacterized protein</fullName>
    </submittedName>
</protein>
<reference evidence="4" key="1">
    <citation type="submission" date="2010-05" db="EMBL/GenBank/DDBJ databases">
        <title>The genome sequence of Magnaporthe poae strain ATCC 64411.</title>
        <authorList>
            <person name="Ma L.-J."/>
            <person name="Dead R."/>
            <person name="Young S."/>
            <person name="Zeng Q."/>
            <person name="Koehrsen M."/>
            <person name="Alvarado L."/>
            <person name="Berlin A."/>
            <person name="Chapman S.B."/>
            <person name="Chen Z."/>
            <person name="Freedman E."/>
            <person name="Gellesch M."/>
            <person name="Goldberg J."/>
            <person name="Griggs A."/>
            <person name="Gujja S."/>
            <person name="Heilman E.R."/>
            <person name="Heiman D."/>
            <person name="Hepburn T."/>
            <person name="Howarth C."/>
            <person name="Jen D."/>
            <person name="Larson L."/>
            <person name="Mehta T."/>
            <person name="Neiman D."/>
            <person name="Pearson M."/>
            <person name="Roberts A."/>
            <person name="Saif S."/>
            <person name="Shea T."/>
            <person name="Shenoy N."/>
            <person name="Sisk P."/>
            <person name="Stolte C."/>
            <person name="Sykes S."/>
            <person name="Walk T."/>
            <person name="White J."/>
            <person name="Yandava C."/>
            <person name="Haas B."/>
            <person name="Nusbaum C."/>
            <person name="Birren B."/>
        </authorList>
    </citation>
    <scope>NUCLEOTIDE SEQUENCE [LARGE SCALE GENOMIC DNA]</scope>
    <source>
        <strain evidence="4">ATCC 64411 / 73-15</strain>
    </source>
</reference>
<evidence type="ECO:0000313" key="3">
    <source>
        <dbReference type="EnsemblFungi" id="MAPG_09148T0"/>
    </source>
</evidence>
<dbReference type="VEuPathDB" id="FungiDB:MAPG_09148"/>
<evidence type="ECO:0000313" key="4">
    <source>
        <dbReference type="Proteomes" id="UP000011715"/>
    </source>
</evidence>
<evidence type="ECO:0000256" key="1">
    <source>
        <dbReference type="SAM" id="MobiDB-lite"/>
    </source>
</evidence>
<dbReference type="eggNOG" id="ENOG502RN91">
    <property type="taxonomic scope" value="Eukaryota"/>
</dbReference>
<evidence type="ECO:0000313" key="2">
    <source>
        <dbReference type="EMBL" id="KLU90184.1"/>
    </source>
</evidence>
<keyword evidence="4" id="KW-1185">Reference proteome</keyword>
<feature type="region of interest" description="Disordered" evidence="1">
    <location>
        <begin position="46"/>
        <end position="120"/>
    </location>
</feature>
<feature type="compositionally biased region" description="Low complexity" evidence="1">
    <location>
        <begin position="60"/>
        <end position="81"/>
    </location>
</feature>
<dbReference type="Proteomes" id="UP000011715">
    <property type="component" value="Unassembled WGS sequence"/>
</dbReference>
<accession>A0A0C4E969</accession>
<gene>
    <name evidence="2" type="ORF">MAPG_09148</name>
</gene>
<dbReference type="AlphaFoldDB" id="A0A0C4E969"/>
<dbReference type="EMBL" id="ADBL01002244">
    <property type="status" value="NOT_ANNOTATED_CDS"/>
    <property type="molecule type" value="Genomic_DNA"/>
</dbReference>